<dbReference type="Proteomes" id="UP001596099">
    <property type="component" value="Unassembled WGS sequence"/>
</dbReference>
<reference evidence="3 4" key="1">
    <citation type="journal article" date="2019" name="Int. J. Syst. Evol. Microbiol.">
        <title>The Global Catalogue of Microorganisms (GCM) 10K type strain sequencing project: providing services to taxonomists for standard genome sequencing and annotation.</title>
        <authorList>
            <consortium name="The Broad Institute Genomics Platform"/>
            <consortium name="The Broad Institute Genome Sequencing Center for Infectious Disease"/>
            <person name="Wu L."/>
            <person name="Ma J."/>
        </authorList>
    </citation>
    <scope>NUCLEOTIDE SEQUENCE [LARGE SCALE GENOMIC DNA]</scope>
    <source>
        <strain evidence="3 4">CGMCC 1.12543</strain>
    </source>
</reference>
<dbReference type="InterPro" id="IPR001753">
    <property type="entry name" value="Enoyl-CoA_hydra/iso"/>
</dbReference>
<dbReference type="RefSeq" id="WP_247420517.1">
    <property type="nucleotide sequence ID" value="NZ_JALLGW010000003.1"/>
</dbReference>
<dbReference type="AlphaFoldDB" id="A0ABD5RTQ0"/>
<dbReference type="Pfam" id="PF00378">
    <property type="entry name" value="ECH_1"/>
    <property type="match status" value="1"/>
</dbReference>
<name>A0ABD5RTQ0_9EURY</name>
<evidence type="ECO:0000256" key="2">
    <source>
        <dbReference type="ARBA" id="ARBA00023239"/>
    </source>
</evidence>
<dbReference type="Gene3D" id="3.90.226.10">
    <property type="entry name" value="2-enoyl-CoA Hydratase, Chain A, domain 1"/>
    <property type="match status" value="1"/>
</dbReference>
<dbReference type="CDD" id="cd06558">
    <property type="entry name" value="crotonase-like"/>
    <property type="match status" value="1"/>
</dbReference>
<sequence length="250" mass="26111">MTDAHHAVTTDGEQVTVTLDRPGAYNALPVDAVDALVDAIRDLDRTDGSVVVVRGAGDHFSVGADLDDLDPADDAEARALSETYVDLTLAVRECPLPVVAAVQGRALGFGFLLALAADLVVATEDATFAVPEVRLGIPISGLAVALLPRLVGERRARDWLLTGRDVSAAEALSAGFVSRTAASDDLDEAVADLTNTLEANSGHTIAALKRRLGAPVPSADVSTLREEAADAMARAFDDGDARGRLDEFRS</sequence>
<dbReference type="PANTHER" id="PTHR11941:SF169">
    <property type="entry name" value="(7AS)-7A-METHYL-1,5-DIOXO-2,3,5,6,7,7A-HEXAHYDRO-1H-INDENE-CARBOXYL-COA HYDROLASE"/>
    <property type="match status" value="1"/>
</dbReference>
<dbReference type="GO" id="GO:0016829">
    <property type="term" value="F:lyase activity"/>
    <property type="evidence" value="ECO:0007669"/>
    <property type="project" value="UniProtKB-KW"/>
</dbReference>
<comment type="caution">
    <text evidence="3">The sequence shown here is derived from an EMBL/GenBank/DDBJ whole genome shotgun (WGS) entry which is preliminary data.</text>
</comment>
<keyword evidence="4" id="KW-1185">Reference proteome</keyword>
<organism evidence="3 4">
    <name type="scientific">Halomarina salina</name>
    <dbReference type="NCBI Taxonomy" id="1872699"/>
    <lineage>
        <taxon>Archaea</taxon>
        <taxon>Methanobacteriati</taxon>
        <taxon>Methanobacteriota</taxon>
        <taxon>Stenosarchaea group</taxon>
        <taxon>Halobacteria</taxon>
        <taxon>Halobacteriales</taxon>
        <taxon>Natronomonadaceae</taxon>
        <taxon>Halomarina</taxon>
    </lineage>
</organism>
<dbReference type="PANTHER" id="PTHR11941">
    <property type="entry name" value="ENOYL-COA HYDRATASE-RELATED"/>
    <property type="match status" value="1"/>
</dbReference>
<evidence type="ECO:0000313" key="4">
    <source>
        <dbReference type="Proteomes" id="UP001596099"/>
    </source>
</evidence>
<evidence type="ECO:0000256" key="1">
    <source>
        <dbReference type="ARBA" id="ARBA00023098"/>
    </source>
</evidence>
<keyword evidence="1" id="KW-0443">Lipid metabolism</keyword>
<dbReference type="SUPFAM" id="SSF52096">
    <property type="entry name" value="ClpP/crotonase"/>
    <property type="match status" value="1"/>
</dbReference>
<proteinExistence type="predicted"/>
<keyword evidence="2" id="KW-0456">Lyase</keyword>
<dbReference type="GO" id="GO:0006629">
    <property type="term" value="P:lipid metabolic process"/>
    <property type="evidence" value="ECO:0007669"/>
    <property type="project" value="UniProtKB-KW"/>
</dbReference>
<dbReference type="InterPro" id="IPR029045">
    <property type="entry name" value="ClpP/crotonase-like_dom_sf"/>
</dbReference>
<dbReference type="EMBL" id="JBHSQH010000002">
    <property type="protein sequence ID" value="MFC5973545.1"/>
    <property type="molecule type" value="Genomic_DNA"/>
</dbReference>
<accession>A0ABD5RTQ0</accession>
<gene>
    <name evidence="3" type="ORF">ACFPYI_19625</name>
</gene>
<protein>
    <submittedName>
        <fullName evidence="3">Enoyl-CoA hydratase/isomerase family protein</fullName>
    </submittedName>
</protein>
<evidence type="ECO:0000313" key="3">
    <source>
        <dbReference type="EMBL" id="MFC5973545.1"/>
    </source>
</evidence>